<dbReference type="PANTHER" id="PTHR20958">
    <property type="entry name" value="GLYCINE N-ACYLTRANSFERASE-LIKE PROTEIN"/>
    <property type="match status" value="1"/>
</dbReference>
<protein>
    <recommendedName>
        <fullName evidence="1">GCN5-related N-acetyltransferase Rv2170-like domain-containing protein</fullName>
    </recommendedName>
</protein>
<evidence type="ECO:0000313" key="2">
    <source>
        <dbReference type="EMBL" id="KAK4648160.1"/>
    </source>
</evidence>
<dbReference type="InterPro" id="IPR016181">
    <property type="entry name" value="Acyl_CoA_acyltransferase"/>
</dbReference>
<evidence type="ECO:0000313" key="3">
    <source>
        <dbReference type="Proteomes" id="UP001322138"/>
    </source>
</evidence>
<sequence length="326" mass="36821">MPPLSPIVETHRPTSIPPSLLSLLYSKPYFPCSLPVLRRIQFAEKFADRGGCTSHSRVVHVYHHPGARDPDRFVTGYVDLSKGPETQVWLFCSLEIQSGGEEGRVWDGLLLRFFQVAEGLWEGERKKKILVGSIHEMVRKRMINLGMGLEKTALAGGQEWEFDYKFVFRVGDLPELEGGMSDKRWEVEGREFYWDEIRKGDVRLVKSRTAIDRQEMCRATLLMVPSLAVRLGATGEAVGWGFLGLDGTLMSLHVEEPYRRLGFGKAIAIKLMRERLHEYGDDGLGAADVWVENTKSQGLCRAIGGKPSWIVSWGILDLESMQNIKL</sequence>
<dbReference type="Proteomes" id="UP001322138">
    <property type="component" value="Unassembled WGS sequence"/>
</dbReference>
<comment type="caution">
    <text evidence="2">The sequence shown here is derived from an EMBL/GenBank/DDBJ whole genome shotgun (WGS) entry which is preliminary data.</text>
</comment>
<dbReference type="InterPro" id="IPR053225">
    <property type="entry name" value="Acyl-CoA_N-acyltransferase"/>
</dbReference>
<feature type="domain" description="GCN5-related N-acetyltransferase Rv2170-like" evidence="1">
    <location>
        <begin position="230"/>
        <end position="308"/>
    </location>
</feature>
<reference evidence="2 3" key="1">
    <citation type="journal article" date="2023" name="bioRxiv">
        <title>High-quality genome assemblies of four members of thePodospora anserinaspecies complex.</title>
        <authorList>
            <person name="Ament-Velasquez S.L."/>
            <person name="Vogan A.A."/>
            <person name="Wallerman O."/>
            <person name="Hartmann F."/>
            <person name="Gautier V."/>
            <person name="Silar P."/>
            <person name="Giraud T."/>
            <person name="Johannesson H."/>
        </authorList>
    </citation>
    <scope>NUCLEOTIDE SEQUENCE [LARGE SCALE GENOMIC DNA]</scope>
    <source>
        <strain evidence="2 3">CBS 112042</strain>
    </source>
</reference>
<gene>
    <name evidence="2" type="ORF">QC761_107580</name>
</gene>
<proteinExistence type="predicted"/>
<dbReference type="PANTHER" id="PTHR20958:SF6">
    <property type="entry name" value="GLYCINE N-ACYLTRANSFERASE-LIKE PROTEIN"/>
    <property type="match status" value="1"/>
</dbReference>
<dbReference type="SUPFAM" id="SSF55729">
    <property type="entry name" value="Acyl-CoA N-acyltransferases (Nat)"/>
    <property type="match status" value="1"/>
</dbReference>
<name>A0ABR0FYA5_9PEZI</name>
<dbReference type="InterPro" id="IPR013653">
    <property type="entry name" value="GCN5-like_dom"/>
</dbReference>
<keyword evidence="3" id="KW-1185">Reference proteome</keyword>
<organism evidence="2 3">
    <name type="scientific">Podospora bellae-mahoneyi</name>
    <dbReference type="NCBI Taxonomy" id="2093777"/>
    <lineage>
        <taxon>Eukaryota</taxon>
        <taxon>Fungi</taxon>
        <taxon>Dikarya</taxon>
        <taxon>Ascomycota</taxon>
        <taxon>Pezizomycotina</taxon>
        <taxon>Sordariomycetes</taxon>
        <taxon>Sordariomycetidae</taxon>
        <taxon>Sordariales</taxon>
        <taxon>Podosporaceae</taxon>
        <taxon>Podospora</taxon>
    </lineage>
</organism>
<accession>A0ABR0FYA5</accession>
<dbReference type="GeneID" id="87893513"/>
<dbReference type="Gene3D" id="3.40.630.30">
    <property type="match status" value="1"/>
</dbReference>
<dbReference type="RefSeq" id="XP_062737136.1">
    <property type="nucleotide sequence ID" value="XM_062874031.1"/>
</dbReference>
<dbReference type="EMBL" id="JAFFGZ010000001">
    <property type="protein sequence ID" value="KAK4648160.1"/>
    <property type="molecule type" value="Genomic_DNA"/>
</dbReference>
<dbReference type="Pfam" id="PF08445">
    <property type="entry name" value="FR47"/>
    <property type="match status" value="1"/>
</dbReference>
<evidence type="ECO:0000259" key="1">
    <source>
        <dbReference type="Pfam" id="PF08445"/>
    </source>
</evidence>